<sequence>MDERCLPILARYSVSDARMSCACPDLRRIATLKIPLALPTCSIEAAWAISASDGFKDRQTTAASLPEMRLLQRMHLRALRNGSAMTPPGRDVSLFEAAETGRSK</sequence>
<feature type="region of interest" description="Disordered" evidence="1">
    <location>
        <begin position="82"/>
        <end position="104"/>
    </location>
</feature>
<proteinExistence type="predicted"/>
<name>A0A0S4UKT6_RALSL</name>
<dbReference type="EMBL" id="LN899825">
    <property type="protein sequence ID" value="CUV35508.1"/>
    <property type="molecule type" value="Genomic_DNA"/>
</dbReference>
<evidence type="ECO:0000313" key="5">
    <source>
        <dbReference type="EMBL" id="CUV60679.1"/>
    </source>
</evidence>
<dbReference type="AlphaFoldDB" id="A0A0S4UKT6"/>
<reference evidence="2" key="1">
    <citation type="submission" date="2015-10" db="EMBL/GenBank/DDBJ databases">
        <authorList>
            <person name="Gilbert D.G."/>
        </authorList>
    </citation>
    <scope>NUCLEOTIDE SEQUENCE</scope>
    <source>
        <strain evidence="2">Phyl III-seqv23</strain>
    </source>
</reference>
<evidence type="ECO:0000313" key="2">
    <source>
        <dbReference type="EMBL" id="CUV22848.1"/>
    </source>
</evidence>
<dbReference type="EMBL" id="LN899826">
    <property type="protein sequence ID" value="CUV40769.1"/>
    <property type="molecule type" value="Genomic_DNA"/>
</dbReference>
<organism evidence="2">
    <name type="scientific">Ralstonia solanacearum</name>
    <name type="common">Pseudomonas solanacearum</name>
    <dbReference type="NCBI Taxonomy" id="305"/>
    <lineage>
        <taxon>Bacteria</taxon>
        <taxon>Pseudomonadati</taxon>
        <taxon>Pseudomonadota</taxon>
        <taxon>Betaproteobacteria</taxon>
        <taxon>Burkholderiales</taxon>
        <taxon>Burkholderiaceae</taxon>
        <taxon>Ralstonia</taxon>
        <taxon>Ralstonia solanacearum species complex</taxon>
    </lineage>
</organism>
<protein>
    <submittedName>
        <fullName evidence="2">Uncharacterized protein</fullName>
    </submittedName>
</protein>
<gene>
    <name evidence="5" type="ORF">RD1301_v1_1060016</name>
    <name evidence="2" type="ORF">RUN1744_v1_260016</name>
    <name evidence="3" type="ORF">TD1301_v1_1480005</name>
    <name evidence="4" type="ORF">TF3108_v1_560014</name>
</gene>
<accession>A0A0S4UKT6</accession>
<dbReference type="EMBL" id="LN899823">
    <property type="protein sequence ID" value="CUV22848.1"/>
    <property type="molecule type" value="Genomic_DNA"/>
</dbReference>
<evidence type="ECO:0000313" key="4">
    <source>
        <dbReference type="EMBL" id="CUV40769.1"/>
    </source>
</evidence>
<evidence type="ECO:0000256" key="1">
    <source>
        <dbReference type="SAM" id="MobiDB-lite"/>
    </source>
</evidence>
<evidence type="ECO:0000313" key="3">
    <source>
        <dbReference type="EMBL" id="CUV35508.1"/>
    </source>
</evidence>
<dbReference type="EMBL" id="LN899822">
    <property type="protein sequence ID" value="CUV60679.1"/>
    <property type="molecule type" value="Genomic_DNA"/>
</dbReference>